<dbReference type="RefSeq" id="WP_038277371.1">
    <property type="nucleotide sequence ID" value="NZ_JPME01000002.1"/>
</dbReference>
<dbReference type="NCBIfam" id="TIGR01167">
    <property type="entry name" value="LPXTG_anchor"/>
    <property type="match status" value="1"/>
</dbReference>
<evidence type="ECO:0000259" key="6">
    <source>
        <dbReference type="Pfam" id="PF17802"/>
    </source>
</evidence>
<dbReference type="InterPro" id="IPR041033">
    <property type="entry name" value="SpaA_PFL_dom_1"/>
</dbReference>
<dbReference type="EMBL" id="JPME01000002">
    <property type="protein sequence ID" value="KEZ91909.1"/>
    <property type="molecule type" value="Genomic_DNA"/>
</dbReference>
<dbReference type="AlphaFoldDB" id="A0A084JSH5"/>
<evidence type="ECO:0000256" key="2">
    <source>
        <dbReference type="ARBA" id="ARBA00022525"/>
    </source>
</evidence>
<accession>A0A084JSH5</accession>
<dbReference type="InterPro" id="IPR013783">
    <property type="entry name" value="Ig-like_fold"/>
</dbReference>
<dbReference type="PANTHER" id="PTHR36108">
    <property type="entry name" value="COLOSSIN-B-RELATED"/>
    <property type="match status" value="1"/>
</dbReference>
<evidence type="ECO:0000256" key="5">
    <source>
        <dbReference type="SAM" id="Phobius"/>
    </source>
</evidence>
<protein>
    <recommendedName>
        <fullName evidence="6">SpaA-like prealbumin fold domain-containing protein</fullName>
    </recommendedName>
</protein>
<feature type="domain" description="SpaA-like prealbumin fold" evidence="6">
    <location>
        <begin position="94"/>
        <end position="168"/>
    </location>
</feature>
<keyword evidence="2" id="KW-0964">Secreted</keyword>
<keyword evidence="3" id="KW-0732">Signal</keyword>
<evidence type="ECO:0000313" key="8">
    <source>
        <dbReference type="Proteomes" id="UP000028525"/>
    </source>
</evidence>
<evidence type="ECO:0000256" key="3">
    <source>
        <dbReference type="ARBA" id="ARBA00022729"/>
    </source>
</evidence>
<keyword evidence="5" id="KW-0812">Transmembrane</keyword>
<feature type="domain" description="SpaA-like prealbumin fold" evidence="6">
    <location>
        <begin position="8"/>
        <end position="85"/>
    </location>
</feature>
<gene>
    <name evidence="7" type="ORF">IO98_01680</name>
</gene>
<reference evidence="7 8" key="1">
    <citation type="submission" date="2014-07" db="EMBL/GenBank/DDBJ databases">
        <title>Draft genome of Clostridium celerecrescens 152B isolated from sediments associated with methane hydrate from Krishna Godavari basin.</title>
        <authorList>
            <person name="Honkalas V.S."/>
            <person name="Dabir A.P."/>
            <person name="Arora P."/>
            <person name="Dhakephalkar P.K."/>
        </authorList>
    </citation>
    <scope>NUCLEOTIDE SEQUENCE [LARGE SCALE GENOMIC DNA]</scope>
    <source>
        <strain evidence="7 8">152B</strain>
    </source>
</reference>
<feature type="compositionally biased region" description="Gly residues" evidence="4">
    <location>
        <begin position="269"/>
        <end position="279"/>
    </location>
</feature>
<dbReference type="OrthoDB" id="9804660at2"/>
<proteinExistence type="inferred from homology"/>
<feature type="transmembrane region" description="Helical" evidence="5">
    <location>
        <begin position="372"/>
        <end position="393"/>
    </location>
</feature>
<evidence type="ECO:0000256" key="4">
    <source>
        <dbReference type="SAM" id="MobiDB-lite"/>
    </source>
</evidence>
<organism evidence="7 8">
    <name type="scientific">Lacrimispora celerecrescens</name>
    <dbReference type="NCBI Taxonomy" id="29354"/>
    <lineage>
        <taxon>Bacteria</taxon>
        <taxon>Bacillati</taxon>
        <taxon>Bacillota</taxon>
        <taxon>Clostridia</taxon>
        <taxon>Lachnospirales</taxon>
        <taxon>Lachnospiraceae</taxon>
        <taxon>Lacrimispora</taxon>
    </lineage>
</organism>
<comment type="caution">
    <text evidence="7">The sequence shown here is derived from an EMBL/GenBank/DDBJ whole genome shotgun (WGS) entry which is preliminary data.</text>
</comment>
<feature type="domain" description="SpaA-like prealbumin fold" evidence="6">
    <location>
        <begin position="180"/>
        <end position="255"/>
    </location>
</feature>
<sequence>MFDSHKDEIVISKQDITNGKELPGATLQLWKDGIKIDEWVSENKPYIIEYLEDGTYELVEIAAPKGYLTAEKITFIVKDGKPDKQIIMLDKPIEISISKQDITNGKELPGATLQLWKDGKKVNEWISDNKPHIVKYLEDGTYELVEITAPKGYLKAEKITFIVKDGKTEKPIIMYDKPVEISISKQDITNGKELPGATLQLWKDGKKVKEWISEDKPHVIEKLEDGTYELVEISAPRGYLKAEKIIFTVKDGKTDSPIIMKDKPYTPSTGGGSGGGGGGPKPPKPTTPTTPIEPNTPEPAPKPKEELTPQEHYDVYGEVPRGYIIGPDNKVHTPQELYDIWGQVPLGYMVGVDGQLVPLGLPKTGDDLNGSIVIYGLLSISALLGMAVSVSILRRKHTG</sequence>
<dbReference type="PANTHER" id="PTHR36108:SF13">
    <property type="entry name" value="COLOSSIN-B-RELATED"/>
    <property type="match status" value="1"/>
</dbReference>
<evidence type="ECO:0000313" key="7">
    <source>
        <dbReference type="EMBL" id="KEZ91909.1"/>
    </source>
</evidence>
<keyword evidence="5" id="KW-0472">Membrane</keyword>
<keyword evidence="8" id="KW-1185">Reference proteome</keyword>
<dbReference type="Pfam" id="PF17802">
    <property type="entry name" value="SpaA"/>
    <property type="match status" value="3"/>
</dbReference>
<name>A0A084JSH5_9FIRM</name>
<dbReference type="STRING" id="29354.IO98_01680"/>
<feature type="region of interest" description="Disordered" evidence="4">
    <location>
        <begin position="257"/>
        <end position="308"/>
    </location>
</feature>
<evidence type="ECO:0000256" key="1">
    <source>
        <dbReference type="ARBA" id="ARBA00007257"/>
    </source>
</evidence>
<comment type="similarity">
    <text evidence="1">Belongs to the serine-aspartate repeat-containing protein (SDr) family.</text>
</comment>
<dbReference type="Gene3D" id="2.60.40.10">
    <property type="entry name" value="Immunoglobulins"/>
    <property type="match status" value="3"/>
</dbReference>
<dbReference type="Proteomes" id="UP000028525">
    <property type="component" value="Unassembled WGS sequence"/>
</dbReference>
<keyword evidence="5" id="KW-1133">Transmembrane helix</keyword>